<gene>
    <name evidence="1" type="ORF">LCGC14_3131340</name>
</gene>
<comment type="caution">
    <text evidence="1">The sequence shown here is derived from an EMBL/GenBank/DDBJ whole genome shotgun (WGS) entry which is preliminary data.</text>
</comment>
<dbReference type="EMBL" id="LAZR01068349">
    <property type="protein sequence ID" value="KKK49805.1"/>
    <property type="molecule type" value="Genomic_DNA"/>
</dbReference>
<dbReference type="AlphaFoldDB" id="A0A0F8WND6"/>
<protein>
    <submittedName>
        <fullName evidence="1">Uncharacterized protein</fullName>
    </submittedName>
</protein>
<name>A0A0F8WND6_9ZZZZ</name>
<organism evidence="1">
    <name type="scientific">marine sediment metagenome</name>
    <dbReference type="NCBI Taxonomy" id="412755"/>
    <lineage>
        <taxon>unclassified sequences</taxon>
        <taxon>metagenomes</taxon>
        <taxon>ecological metagenomes</taxon>
    </lineage>
</organism>
<feature type="non-terminal residue" evidence="1">
    <location>
        <position position="1"/>
    </location>
</feature>
<reference evidence="1" key="1">
    <citation type="journal article" date="2015" name="Nature">
        <title>Complex archaea that bridge the gap between prokaryotes and eukaryotes.</title>
        <authorList>
            <person name="Spang A."/>
            <person name="Saw J.H."/>
            <person name="Jorgensen S.L."/>
            <person name="Zaremba-Niedzwiedzka K."/>
            <person name="Martijn J."/>
            <person name="Lind A.E."/>
            <person name="van Eijk R."/>
            <person name="Schleper C."/>
            <person name="Guy L."/>
            <person name="Ettema T.J."/>
        </authorList>
    </citation>
    <scope>NUCLEOTIDE SEQUENCE</scope>
</reference>
<accession>A0A0F8WND6</accession>
<sequence>EKYIVDLATIIREIAPDCLSDMPTTATAVA</sequence>
<proteinExistence type="predicted"/>
<evidence type="ECO:0000313" key="1">
    <source>
        <dbReference type="EMBL" id="KKK49805.1"/>
    </source>
</evidence>